<sequence length="88" mass="10482">MNPHWAFMTTVDPPDIKSYKAFMEFYGKNTRSHLSERSTVETVEDFRGDFEAGMSRRRKYHFPSHVSTTIREVRLSIPFPRILYIEHT</sequence>
<evidence type="ECO:0000313" key="1">
    <source>
        <dbReference type="EMBL" id="KAJ5188463.1"/>
    </source>
</evidence>
<dbReference type="EMBL" id="JAPQKP010000005">
    <property type="protein sequence ID" value="KAJ5188463.1"/>
    <property type="molecule type" value="Genomic_DNA"/>
</dbReference>
<keyword evidence="2" id="KW-1185">Reference proteome</keyword>
<reference evidence="1" key="1">
    <citation type="submission" date="2022-11" db="EMBL/GenBank/DDBJ databases">
        <authorList>
            <person name="Petersen C."/>
        </authorList>
    </citation>
    <scope>NUCLEOTIDE SEQUENCE</scope>
    <source>
        <strain evidence="1">IBT 16849</strain>
    </source>
</reference>
<comment type="caution">
    <text evidence="1">The sequence shown here is derived from an EMBL/GenBank/DDBJ whole genome shotgun (WGS) entry which is preliminary data.</text>
</comment>
<organism evidence="1 2">
    <name type="scientific">Penicillium cf. griseofulvum</name>
    <dbReference type="NCBI Taxonomy" id="2972120"/>
    <lineage>
        <taxon>Eukaryota</taxon>
        <taxon>Fungi</taxon>
        <taxon>Dikarya</taxon>
        <taxon>Ascomycota</taxon>
        <taxon>Pezizomycotina</taxon>
        <taxon>Eurotiomycetes</taxon>
        <taxon>Eurotiomycetidae</taxon>
        <taxon>Eurotiales</taxon>
        <taxon>Aspergillaceae</taxon>
        <taxon>Penicillium</taxon>
    </lineage>
</organism>
<reference evidence="1" key="2">
    <citation type="journal article" date="2023" name="IMA Fungus">
        <title>Comparative genomic study of the Penicillium genus elucidates a diverse pangenome and 15 lateral gene transfer events.</title>
        <authorList>
            <person name="Petersen C."/>
            <person name="Sorensen T."/>
            <person name="Nielsen M.R."/>
            <person name="Sondergaard T.E."/>
            <person name="Sorensen J.L."/>
            <person name="Fitzpatrick D.A."/>
            <person name="Frisvad J.C."/>
            <person name="Nielsen K.L."/>
        </authorList>
    </citation>
    <scope>NUCLEOTIDE SEQUENCE</scope>
    <source>
        <strain evidence="1">IBT 16849</strain>
    </source>
</reference>
<proteinExistence type="predicted"/>
<evidence type="ECO:0000313" key="2">
    <source>
        <dbReference type="Proteomes" id="UP001150879"/>
    </source>
</evidence>
<protein>
    <submittedName>
        <fullName evidence="1">Uncharacterized protein</fullName>
    </submittedName>
</protein>
<dbReference type="Proteomes" id="UP001150879">
    <property type="component" value="Unassembled WGS sequence"/>
</dbReference>
<dbReference type="AlphaFoldDB" id="A0A9W9J1Y8"/>
<dbReference type="OrthoDB" id="4357582at2759"/>
<name>A0A9W9J1Y8_9EURO</name>
<gene>
    <name evidence="1" type="ORF">N7472_007477</name>
</gene>
<accession>A0A9W9J1Y8</accession>